<feature type="domain" description="Rrn7/TAF1B C-terminal cyclin" evidence="12">
    <location>
        <begin position="285"/>
        <end position="462"/>
    </location>
</feature>
<evidence type="ECO:0000256" key="2">
    <source>
        <dbReference type="ARBA" id="ARBA00006899"/>
    </source>
</evidence>
<evidence type="ECO:0000313" key="14">
    <source>
        <dbReference type="Proteomes" id="UP001219525"/>
    </source>
</evidence>
<comment type="subcellular location">
    <subcellularLocation>
        <location evidence="1">Nucleus</location>
        <location evidence="1">Nucleolus</location>
    </subcellularLocation>
</comment>
<organism evidence="13 14">
    <name type="scientific">Mycena pura</name>
    <dbReference type="NCBI Taxonomy" id="153505"/>
    <lineage>
        <taxon>Eukaryota</taxon>
        <taxon>Fungi</taxon>
        <taxon>Dikarya</taxon>
        <taxon>Basidiomycota</taxon>
        <taxon>Agaricomycotina</taxon>
        <taxon>Agaricomycetes</taxon>
        <taxon>Agaricomycetidae</taxon>
        <taxon>Agaricales</taxon>
        <taxon>Marasmiineae</taxon>
        <taxon>Mycenaceae</taxon>
        <taxon>Mycena</taxon>
    </lineage>
</organism>
<feature type="compositionally biased region" description="Acidic residues" evidence="10">
    <location>
        <begin position="171"/>
        <end position="186"/>
    </location>
</feature>
<evidence type="ECO:0000256" key="1">
    <source>
        <dbReference type="ARBA" id="ARBA00004604"/>
    </source>
</evidence>
<feature type="region of interest" description="Disordered" evidence="10">
    <location>
        <begin position="38"/>
        <end position="68"/>
    </location>
</feature>
<evidence type="ECO:0008006" key="15">
    <source>
        <dbReference type="Google" id="ProtNLM"/>
    </source>
</evidence>
<feature type="region of interest" description="Disordered" evidence="10">
    <location>
        <begin position="157"/>
        <end position="217"/>
    </location>
</feature>
<dbReference type="Pfam" id="PF20645">
    <property type="entry name" value="Rrn7_cyclin_C"/>
    <property type="match status" value="1"/>
</dbReference>
<keyword evidence="8" id="KW-0804">Transcription</keyword>
<dbReference type="PANTHER" id="PTHR31576">
    <property type="entry name" value="TATA BOX-BINDING PROTEIN-ASSOCIATED FACTOR RNA POLYMERASE I SUBUNIT B"/>
    <property type="match status" value="1"/>
</dbReference>
<dbReference type="PANTHER" id="PTHR31576:SF2">
    <property type="entry name" value="TATA BOX-BINDING PROTEIN-ASSOCIATED FACTOR RNA POLYMERASE I SUBUNIT B"/>
    <property type="match status" value="1"/>
</dbReference>
<evidence type="ECO:0000256" key="9">
    <source>
        <dbReference type="ARBA" id="ARBA00023242"/>
    </source>
</evidence>
<feature type="domain" description="Rrn7/TAF1B N-terminal cyclin" evidence="11">
    <location>
        <begin position="178"/>
        <end position="265"/>
    </location>
</feature>
<keyword evidence="9" id="KW-0539">Nucleus</keyword>
<dbReference type="GO" id="GO:0042790">
    <property type="term" value="P:nucleolar large rRNA transcription by RNA polymerase I"/>
    <property type="evidence" value="ECO:0007669"/>
    <property type="project" value="TreeGrafter"/>
</dbReference>
<keyword evidence="7" id="KW-0238">DNA-binding</keyword>
<feature type="compositionally biased region" description="Basic residues" evidence="10">
    <location>
        <begin position="49"/>
        <end position="62"/>
    </location>
</feature>
<evidence type="ECO:0000259" key="12">
    <source>
        <dbReference type="Pfam" id="PF20645"/>
    </source>
</evidence>
<dbReference type="AlphaFoldDB" id="A0AAD6YT00"/>
<keyword evidence="5" id="KW-0862">Zinc</keyword>
<evidence type="ECO:0000256" key="6">
    <source>
        <dbReference type="ARBA" id="ARBA00023015"/>
    </source>
</evidence>
<dbReference type="Proteomes" id="UP001219525">
    <property type="component" value="Unassembled WGS sequence"/>
</dbReference>
<keyword evidence="6" id="KW-0805">Transcription regulation</keyword>
<evidence type="ECO:0000313" key="13">
    <source>
        <dbReference type="EMBL" id="KAJ7228580.1"/>
    </source>
</evidence>
<evidence type="ECO:0000256" key="5">
    <source>
        <dbReference type="ARBA" id="ARBA00022833"/>
    </source>
</evidence>
<proteinExistence type="inferred from homology"/>
<keyword evidence="4" id="KW-0863">Zinc-finger</keyword>
<name>A0AAD6YT00_9AGAR</name>
<dbReference type="InterPro" id="IPR048540">
    <property type="entry name" value="Rrn7_cyclin_N"/>
</dbReference>
<accession>A0AAD6YT00</accession>
<comment type="caution">
    <text evidence="13">The sequence shown here is derived from an EMBL/GenBank/DDBJ whole genome shotgun (WGS) entry which is preliminary data.</text>
</comment>
<evidence type="ECO:0000256" key="7">
    <source>
        <dbReference type="ARBA" id="ARBA00023125"/>
    </source>
</evidence>
<dbReference type="GO" id="GO:0001164">
    <property type="term" value="F:RNA polymerase I core promoter sequence-specific DNA binding"/>
    <property type="evidence" value="ECO:0007669"/>
    <property type="project" value="InterPro"/>
</dbReference>
<evidence type="ECO:0000256" key="3">
    <source>
        <dbReference type="ARBA" id="ARBA00022723"/>
    </source>
</evidence>
<reference evidence="13" key="1">
    <citation type="submission" date="2023-03" db="EMBL/GenBank/DDBJ databases">
        <title>Massive genome expansion in bonnet fungi (Mycena s.s.) driven by repeated elements and novel gene families across ecological guilds.</title>
        <authorList>
            <consortium name="Lawrence Berkeley National Laboratory"/>
            <person name="Harder C.B."/>
            <person name="Miyauchi S."/>
            <person name="Viragh M."/>
            <person name="Kuo A."/>
            <person name="Thoen E."/>
            <person name="Andreopoulos B."/>
            <person name="Lu D."/>
            <person name="Skrede I."/>
            <person name="Drula E."/>
            <person name="Henrissat B."/>
            <person name="Morin E."/>
            <person name="Kohler A."/>
            <person name="Barry K."/>
            <person name="LaButti K."/>
            <person name="Morin E."/>
            <person name="Salamov A."/>
            <person name="Lipzen A."/>
            <person name="Mereny Z."/>
            <person name="Hegedus B."/>
            <person name="Baldrian P."/>
            <person name="Stursova M."/>
            <person name="Weitz H."/>
            <person name="Taylor A."/>
            <person name="Grigoriev I.V."/>
            <person name="Nagy L.G."/>
            <person name="Martin F."/>
            <person name="Kauserud H."/>
        </authorList>
    </citation>
    <scope>NUCLEOTIDE SEQUENCE</scope>
    <source>
        <strain evidence="13">9144</strain>
    </source>
</reference>
<keyword evidence="3" id="KW-0479">Metal-binding</keyword>
<evidence type="ECO:0000259" key="11">
    <source>
        <dbReference type="Pfam" id="PF20644"/>
    </source>
</evidence>
<dbReference type="GO" id="GO:0070860">
    <property type="term" value="C:RNA polymerase I core factor complex"/>
    <property type="evidence" value="ECO:0007669"/>
    <property type="project" value="InterPro"/>
</dbReference>
<sequence length="582" mass="65573">MAPRKRCPVCRSKQWHKEPSSGLISCSEGHILQNYRNESSEVDQVGPHSLKKRTLKKKKKKVGTSSHDPKLYHGNRGRFFYFQCLQVILQNQVAVLTERWALPSELEVVCKDLWALHLTLMRDQLPAEPYVAAHDSEEETSDTNDLTTILEERENASSPDIEVLKAPSSDEQTDDAENDAELDELLAENSASESSDSEDEIDPTSLPSRSRGKRNGLHKYEQSVSTLAVIVLAFWTLRVPILYRDLLRLIESYELPYLEAVRVLPPSMTVHLTKYNIQALSPPNTPSALVLHKFVSSLARRIHSSFGVMTPEVNAAPILWRAVTQCLGGSPTLYRLTKRLSGILSLPLTLHHSLAPRLQRIKARDPESHKYDNVAPELAFVATGVIVLKLVYGLDTKARLPDESEDPASDMAGIDEYLELLKRLDDTDGKTRDAEFDSKRAMAIENLSDDTVDEYLTFCEQALVMPANGKQAAEEVLGRYFPFQAKQMKEKMAVTERLHFGLGATELQKGEAVLRPGEEYALCQSAEMPDGYAAVVARAAEWVGVREEYVCAVVENYERRLWRWWQGARRRGEREGALESDE</sequence>
<dbReference type="InterPro" id="IPR048538">
    <property type="entry name" value="Rrn7_cyclin_C"/>
</dbReference>
<dbReference type="InterPro" id="IPR033599">
    <property type="entry name" value="TAF1B/Rrn7"/>
</dbReference>
<evidence type="ECO:0000256" key="8">
    <source>
        <dbReference type="ARBA" id="ARBA00023163"/>
    </source>
</evidence>
<gene>
    <name evidence="13" type="ORF">GGX14DRAFT_509131</name>
</gene>
<comment type="similarity">
    <text evidence="2">Belongs to the RRN7/TAF1B family.</text>
</comment>
<keyword evidence="14" id="KW-1185">Reference proteome</keyword>
<protein>
    <recommendedName>
        <fullName evidence="15">RRN7-type domain-containing protein</fullName>
    </recommendedName>
</protein>
<evidence type="ECO:0000256" key="4">
    <source>
        <dbReference type="ARBA" id="ARBA00022771"/>
    </source>
</evidence>
<dbReference type="Pfam" id="PF20644">
    <property type="entry name" value="Rrn7_cyclin_N"/>
    <property type="match status" value="1"/>
</dbReference>
<evidence type="ECO:0000256" key="10">
    <source>
        <dbReference type="SAM" id="MobiDB-lite"/>
    </source>
</evidence>
<dbReference type="EMBL" id="JARJCW010000002">
    <property type="protein sequence ID" value="KAJ7228580.1"/>
    <property type="molecule type" value="Genomic_DNA"/>
</dbReference>
<dbReference type="GO" id="GO:0008270">
    <property type="term" value="F:zinc ion binding"/>
    <property type="evidence" value="ECO:0007669"/>
    <property type="project" value="UniProtKB-KW"/>
</dbReference>